<feature type="chain" id="PRO_5037734432" description="DUF2946 domain-containing protein" evidence="2">
    <location>
        <begin position="34"/>
        <end position="131"/>
    </location>
</feature>
<sequence length="131" mass="13810">MKVKNTISAWIRALTCLSFAIALVFSAPSASHAASGMHGGQHAATESSDHKVDSQAHGAMTLHDMPVAATETADETQASSECCNGICISVAITDTDVFSVDQATNEVYLMLHAQTNSIDSSGFLRPPQFLI</sequence>
<feature type="region of interest" description="Disordered" evidence="1">
    <location>
        <begin position="35"/>
        <end position="55"/>
    </location>
</feature>
<comment type="caution">
    <text evidence="3">The sequence shown here is derived from an EMBL/GenBank/DDBJ whole genome shotgun (WGS) entry which is preliminary data.</text>
</comment>
<evidence type="ECO:0000256" key="2">
    <source>
        <dbReference type="SAM" id="SignalP"/>
    </source>
</evidence>
<name>A0A916R494_9RHOB</name>
<accession>A0A916R494</accession>
<keyword evidence="4" id="KW-1185">Reference proteome</keyword>
<dbReference type="Proteomes" id="UP000628017">
    <property type="component" value="Unassembled WGS sequence"/>
</dbReference>
<dbReference type="AlphaFoldDB" id="A0A916R494"/>
<evidence type="ECO:0000313" key="3">
    <source>
        <dbReference type="EMBL" id="GGA32230.1"/>
    </source>
</evidence>
<proteinExistence type="predicted"/>
<evidence type="ECO:0008006" key="5">
    <source>
        <dbReference type="Google" id="ProtNLM"/>
    </source>
</evidence>
<reference evidence="3" key="1">
    <citation type="journal article" date="2014" name="Int. J. Syst. Evol. Microbiol.">
        <title>Complete genome sequence of Corynebacterium casei LMG S-19264T (=DSM 44701T), isolated from a smear-ripened cheese.</title>
        <authorList>
            <consortium name="US DOE Joint Genome Institute (JGI-PGF)"/>
            <person name="Walter F."/>
            <person name="Albersmeier A."/>
            <person name="Kalinowski J."/>
            <person name="Ruckert C."/>
        </authorList>
    </citation>
    <scope>NUCLEOTIDE SEQUENCE</scope>
    <source>
        <strain evidence="3">CGMCC 1.15880</strain>
    </source>
</reference>
<keyword evidence="2" id="KW-0732">Signal</keyword>
<organism evidence="3 4">
    <name type="scientific">Neptunicoccus cionae</name>
    <dbReference type="NCBI Taxonomy" id="2035344"/>
    <lineage>
        <taxon>Bacteria</taxon>
        <taxon>Pseudomonadati</taxon>
        <taxon>Pseudomonadota</taxon>
        <taxon>Alphaproteobacteria</taxon>
        <taxon>Rhodobacterales</taxon>
        <taxon>Paracoccaceae</taxon>
        <taxon>Neptunicoccus</taxon>
    </lineage>
</organism>
<evidence type="ECO:0000256" key="1">
    <source>
        <dbReference type="SAM" id="MobiDB-lite"/>
    </source>
</evidence>
<dbReference type="EMBL" id="BMKA01000009">
    <property type="protein sequence ID" value="GGA32230.1"/>
    <property type="molecule type" value="Genomic_DNA"/>
</dbReference>
<feature type="signal peptide" evidence="2">
    <location>
        <begin position="1"/>
        <end position="33"/>
    </location>
</feature>
<evidence type="ECO:0000313" key="4">
    <source>
        <dbReference type="Proteomes" id="UP000628017"/>
    </source>
</evidence>
<reference evidence="3" key="2">
    <citation type="submission" date="2020-09" db="EMBL/GenBank/DDBJ databases">
        <authorList>
            <person name="Sun Q."/>
            <person name="Zhou Y."/>
        </authorList>
    </citation>
    <scope>NUCLEOTIDE SEQUENCE</scope>
    <source>
        <strain evidence="3">CGMCC 1.15880</strain>
    </source>
</reference>
<gene>
    <name evidence="3" type="ORF">GCM10011498_36800</name>
</gene>
<dbReference type="RefSeq" id="WP_188678698.1">
    <property type="nucleotide sequence ID" value="NZ_BMKA01000009.1"/>
</dbReference>
<protein>
    <recommendedName>
        <fullName evidence="5">DUF2946 domain-containing protein</fullName>
    </recommendedName>
</protein>